<protein>
    <submittedName>
        <fullName evidence="1">Uncharacterized protein</fullName>
    </submittedName>
</protein>
<accession>A0A0A9HMD9</accession>
<dbReference type="AlphaFoldDB" id="A0A0A9HMD9"/>
<proteinExistence type="predicted"/>
<reference evidence="1" key="2">
    <citation type="journal article" date="2015" name="Data Brief">
        <title>Shoot transcriptome of the giant reed, Arundo donax.</title>
        <authorList>
            <person name="Barrero R.A."/>
            <person name="Guerrero F.D."/>
            <person name="Moolhuijzen P."/>
            <person name="Goolsby J.A."/>
            <person name="Tidwell J."/>
            <person name="Bellgard S.E."/>
            <person name="Bellgard M.I."/>
        </authorList>
    </citation>
    <scope>NUCLEOTIDE SEQUENCE</scope>
    <source>
        <tissue evidence="1">Shoot tissue taken approximately 20 cm above the soil surface</tissue>
    </source>
</reference>
<sequence length="53" mass="6308">MAIRCDTARYGWDPDVWRHGRIVPFFYPAPRFRFGRGERKNELVGISRVNVNQ</sequence>
<name>A0A0A9HMD9_ARUDO</name>
<organism evidence="1">
    <name type="scientific">Arundo donax</name>
    <name type="common">Giant reed</name>
    <name type="synonym">Donax arundinaceus</name>
    <dbReference type="NCBI Taxonomy" id="35708"/>
    <lineage>
        <taxon>Eukaryota</taxon>
        <taxon>Viridiplantae</taxon>
        <taxon>Streptophyta</taxon>
        <taxon>Embryophyta</taxon>
        <taxon>Tracheophyta</taxon>
        <taxon>Spermatophyta</taxon>
        <taxon>Magnoliopsida</taxon>
        <taxon>Liliopsida</taxon>
        <taxon>Poales</taxon>
        <taxon>Poaceae</taxon>
        <taxon>PACMAD clade</taxon>
        <taxon>Arundinoideae</taxon>
        <taxon>Arundineae</taxon>
        <taxon>Arundo</taxon>
    </lineage>
</organism>
<dbReference type="EMBL" id="GBRH01160892">
    <property type="protein sequence ID" value="JAE37004.1"/>
    <property type="molecule type" value="Transcribed_RNA"/>
</dbReference>
<evidence type="ECO:0000313" key="1">
    <source>
        <dbReference type="EMBL" id="JAE37004.1"/>
    </source>
</evidence>
<reference evidence="1" key="1">
    <citation type="submission" date="2014-09" db="EMBL/GenBank/DDBJ databases">
        <authorList>
            <person name="Magalhaes I.L.F."/>
            <person name="Oliveira U."/>
            <person name="Santos F.R."/>
            <person name="Vidigal T.H.D.A."/>
            <person name="Brescovit A.D."/>
            <person name="Santos A.J."/>
        </authorList>
    </citation>
    <scope>NUCLEOTIDE SEQUENCE</scope>
    <source>
        <tissue evidence="1">Shoot tissue taken approximately 20 cm above the soil surface</tissue>
    </source>
</reference>